<dbReference type="RefSeq" id="WP_003518570.1">
    <property type="nucleotide sequence ID" value="NZ_CP013828.1"/>
</dbReference>
<evidence type="ECO:0000313" key="2">
    <source>
        <dbReference type="Proteomes" id="UP000223596"/>
    </source>
</evidence>
<protein>
    <recommendedName>
        <fullName evidence="3">Organic solvent tolerance-like N-terminal domain-containing protein</fullName>
    </recommendedName>
</protein>
<comment type="caution">
    <text evidence="1">The sequence shown here is derived from an EMBL/GenBank/DDBJ whole genome shotgun (WGS) entry which is preliminary data.</text>
</comment>
<dbReference type="EMBL" id="PDBW01000001">
    <property type="protein sequence ID" value="PFH02577.1"/>
    <property type="molecule type" value="Genomic_DNA"/>
</dbReference>
<organism evidence="1 2">
    <name type="scientific">Acetivibrio thermocellus AD2</name>
    <dbReference type="NCBI Taxonomy" id="1138384"/>
    <lineage>
        <taxon>Bacteria</taxon>
        <taxon>Bacillati</taxon>
        <taxon>Bacillota</taxon>
        <taxon>Clostridia</taxon>
        <taxon>Eubacteriales</taxon>
        <taxon>Oscillospiraceae</taxon>
        <taxon>Acetivibrio</taxon>
    </lineage>
</organism>
<evidence type="ECO:0008006" key="3">
    <source>
        <dbReference type="Google" id="ProtNLM"/>
    </source>
</evidence>
<evidence type="ECO:0000313" key="1">
    <source>
        <dbReference type="EMBL" id="PFH02577.1"/>
    </source>
</evidence>
<gene>
    <name evidence="1" type="ORF">M972_111358</name>
</gene>
<reference evidence="1 2" key="1">
    <citation type="submission" date="2017-09" db="EMBL/GenBank/DDBJ databases">
        <title>Evaluation of Pacific Biosciences Sequencing Technology to Finishing C. thermocellum Genome Sequences.</title>
        <authorList>
            <person name="Brown S."/>
        </authorList>
    </citation>
    <scope>NUCLEOTIDE SEQUENCE [LARGE SCALE GENOMIC DNA]</scope>
    <source>
        <strain evidence="1 2">AD2</strain>
    </source>
</reference>
<dbReference type="AlphaFoldDB" id="A0AB36TF95"/>
<accession>A0AB36TF95</accession>
<sequence length="339" mass="37917">MQKRVRVITFFIIAVLATTLLPNSGMYAKAELGEEKETLEIELGEVKVNNVDNEVEIDVNIVNTEIETGEDVFQENKEFGLESNILENEKSIDCVIGKNWTLEQDETITGNLYINNGTIDLNGHTLTVYKDVIHAGGTLYINGGKLNIEGDFRIQKKLVNEEGKVIYKESYGVLKMTNPNDHVLVMGDFVMQNYYQTKDSKVLSDGVLEIKGDFTQIACGVTPSFYACENHKVILSGTKLQRITMEETYSRFNILELKNTSEEGVVFLTPISEWKLESDQVVSGDVVVGVRTIDLNGYTLRIKGDLIHPQGTLFINGGKLIVEGDYRIQTKSVDEEGNV</sequence>
<proteinExistence type="predicted"/>
<name>A0AB36TF95_ACETH</name>
<dbReference type="Proteomes" id="UP000223596">
    <property type="component" value="Unassembled WGS sequence"/>
</dbReference>